<reference evidence="1 2" key="1">
    <citation type="submission" date="2019-06" db="EMBL/GenBank/DDBJ databases">
        <title>Sequencing the genomes of 1000 actinobacteria strains.</title>
        <authorList>
            <person name="Klenk H.-P."/>
        </authorList>
    </citation>
    <scope>NUCLEOTIDE SEQUENCE [LARGE SCALE GENOMIC DNA]</scope>
    <source>
        <strain evidence="1 2">DSM 45679</strain>
    </source>
</reference>
<evidence type="ECO:0000313" key="2">
    <source>
        <dbReference type="Proteomes" id="UP000320876"/>
    </source>
</evidence>
<keyword evidence="2" id="KW-1185">Reference proteome</keyword>
<name>A0A542DLX9_AMYCI</name>
<sequence length="81" mass="8603">MVRALLIAYEQGDLASWRQLNPGPTREATIAGKSVVVAENDTGCATFFEVDGTVVSVDFAEIGKEACARSAELTEEVLAGR</sequence>
<protein>
    <submittedName>
        <fullName evidence="1">Uncharacterized protein</fullName>
    </submittedName>
</protein>
<organism evidence="1 2">
    <name type="scientific">Amycolatopsis cihanbeyliensis</name>
    <dbReference type="NCBI Taxonomy" id="1128664"/>
    <lineage>
        <taxon>Bacteria</taxon>
        <taxon>Bacillati</taxon>
        <taxon>Actinomycetota</taxon>
        <taxon>Actinomycetes</taxon>
        <taxon>Pseudonocardiales</taxon>
        <taxon>Pseudonocardiaceae</taxon>
        <taxon>Amycolatopsis</taxon>
    </lineage>
</organism>
<dbReference type="Proteomes" id="UP000320876">
    <property type="component" value="Unassembled WGS sequence"/>
</dbReference>
<proteinExistence type="predicted"/>
<evidence type="ECO:0000313" key="1">
    <source>
        <dbReference type="EMBL" id="TQJ04103.1"/>
    </source>
</evidence>
<accession>A0A542DLX9</accession>
<dbReference type="AlphaFoldDB" id="A0A542DLX9"/>
<gene>
    <name evidence="1" type="ORF">FB471_3884</name>
</gene>
<comment type="caution">
    <text evidence="1">The sequence shown here is derived from an EMBL/GenBank/DDBJ whole genome shotgun (WGS) entry which is preliminary data.</text>
</comment>
<dbReference type="EMBL" id="VFML01000001">
    <property type="protein sequence ID" value="TQJ04103.1"/>
    <property type="molecule type" value="Genomic_DNA"/>
</dbReference>